<sequence length="420" mass="47357">MRIVFSFKNGSLSEPKHSLSFSFPCRSRSAHQLIIPSPTVVPPQTVHNLHREGRRLSVQDKLEHFKMASEPTVFHIQLQYGPMLIGVFLNMILYGVLLNQMYFYYKTYTDSIWIRLFVSYLFFLETANTCIDMAMIYQPLVAEFGTLKAVQNFPTLFLMEPIFIVAISTPIQIFFARRILKITKSYWIPGIIVALALASCAGGFITGVKIEGLKLFSKKPELHWSALLWFLTSCVADLLITAALVLSLSQRKTGYSYTDSVVDKIIKLAVQTGMVTSICAVGDVAFFMALPHNGLNFIWDLTLAKLYTNCLMSTLNARAGLMKSSENNGSSGLPHRNPLENSSSRRERESRVRPKERFGFPDATSPSMVSAPSNVYELENTKTFEAAVESEGRYSPSSYHRDVEFGITVTKVVERMEDRM</sequence>
<dbReference type="EMBL" id="JAACJN010000248">
    <property type="protein sequence ID" value="KAF5355610.1"/>
    <property type="molecule type" value="Genomic_DNA"/>
</dbReference>
<dbReference type="InterPro" id="IPR045339">
    <property type="entry name" value="DUF6534"/>
</dbReference>
<reference evidence="4 5" key="1">
    <citation type="journal article" date="2020" name="ISME J.">
        <title>Uncovering the hidden diversity of litter-decomposition mechanisms in mushroom-forming fungi.</title>
        <authorList>
            <person name="Floudas D."/>
            <person name="Bentzer J."/>
            <person name="Ahren D."/>
            <person name="Johansson T."/>
            <person name="Persson P."/>
            <person name="Tunlid A."/>
        </authorList>
    </citation>
    <scope>NUCLEOTIDE SEQUENCE [LARGE SCALE GENOMIC DNA]</scope>
    <source>
        <strain evidence="4 5">CBS 406.79</strain>
    </source>
</reference>
<gene>
    <name evidence="4" type="ORF">D9757_012905</name>
</gene>
<evidence type="ECO:0000313" key="5">
    <source>
        <dbReference type="Proteomes" id="UP000518752"/>
    </source>
</evidence>
<accession>A0A8H5D8Q3</accession>
<evidence type="ECO:0000313" key="4">
    <source>
        <dbReference type="EMBL" id="KAF5355610.1"/>
    </source>
</evidence>
<dbReference type="OrthoDB" id="3265526at2759"/>
<keyword evidence="5" id="KW-1185">Reference proteome</keyword>
<keyword evidence="2" id="KW-0812">Transmembrane</keyword>
<evidence type="ECO:0000259" key="3">
    <source>
        <dbReference type="Pfam" id="PF20152"/>
    </source>
</evidence>
<feature type="transmembrane region" description="Helical" evidence="2">
    <location>
        <begin position="83"/>
        <end position="105"/>
    </location>
</feature>
<organism evidence="4 5">
    <name type="scientific">Collybiopsis confluens</name>
    <dbReference type="NCBI Taxonomy" id="2823264"/>
    <lineage>
        <taxon>Eukaryota</taxon>
        <taxon>Fungi</taxon>
        <taxon>Dikarya</taxon>
        <taxon>Basidiomycota</taxon>
        <taxon>Agaricomycotina</taxon>
        <taxon>Agaricomycetes</taxon>
        <taxon>Agaricomycetidae</taxon>
        <taxon>Agaricales</taxon>
        <taxon>Marasmiineae</taxon>
        <taxon>Omphalotaceae</taxon>
        <taxon>Collybiopsis</taxon>
    </lineage>
</organism>
<dbReference type="AlphaFoldDB" id="A0A8H5D8Q3"/>
<feature type="transmembrane region" description="Helical" evidence="2">
    <location>
        <begin position="187"/>
        <end position="206"/>
    </location>
</feature>
<feature type="transmembrane region" description="Helical" evidence="2">
    <location>
        <begin position="226"/>
        <end position="248"/>
    </location>
</feature>
<feature type="domain" description="DUF6534" evidence="3">
    <location>
        <begin position="233"/>
        <end position="319"/>
    </location>
</feature>
<dbReference type="Proteomes" id="UP000518752">
    <property type="component" value="Unassembled WGS sequence"/>
</dbReference>
<feature type="transmembrane region" description="Helical" evidence="2">
    <location>
        <begin position="157"/>
        <end position="175"/>
    </location>
</feature>
<comment type="caution">
    <text evidence="4">The sequence shown here is derived from an EMBL/GenBank/DDBJ whole genome shotgun (WGS) entry which is preliminary data.</text>
</comment>
<feature type="region of interest" description="Disordered" evidence="1">
    <location>
        <begin position="323"/>
        <end position="366"/>
    </location>
</feature>
<feature type="transmembrane region" description="Helical" evidence="2">
    <location>
        <begin position="117"/>
        <end position="137"/>
    </location>
</feature>
<dbReference type="Pfam" id="PF20152">
    <property type="entry name" value="DUF6534"/>
    <property type="match status" value="1"/>
</dbReference>
<keyword evidence="2" id="KW-1133">Transmembrane helix</keyword>
<feature type="transmembrane region" description="Helical" evidence="2">
    <location>
        <begin position="268"/>
        <end position="290"/>
    </location>
</feature>
<dbReference type="PANTHER" id="PTHR40465:SF1">
    <property type="entry name" value="DUF6534 DOMAIN-CONTAINING PROTEIN"/>
    <property type="match status" value="1"/>
</dbReference>
<feature type="compositionally biased region" description="Basic and acidic residues" evidence="1">
    <location>
        <begin position="343"/>
        <end position="359"/>
    </location>
</feature>
<keyword evidence="2" id="KW-0472">Membrane</keyword>
<proteinExistence type="predicted"/>
<evidence type="ECO:0000256" key="1">
    <source>
        <dbReference type="SAM" id="MobiDB-lite"/>
    </source>
</evidence>
<name>A0A8H5D8Q3_9AGAR</name>
<protein>
    <recommendedName>
        <fullName evidence="3">DUF6534 domain-containing protein</fullName>
    </recommendedName>
</protein>
<dbReference type="PANTHER" id="PTHR40465">
    <property type="entry name" value="CHROMOSOME 1, WHOLE GENOME SHOTGUN SEQUENCE"/>
    <property type="match status" value="1"/>
</dbReference>
<evidence type="ECO:0000256" key="2">
    <source>
        <dbReference type="SAM" id="Phobius"/>
    </source>
</evidence>